<name>A0A1E2UPF8_9GAMM</name>
<proteinExistence type="predicted"/>
<evidence type="ECO:0000313" key="3">
    <source>
        <dbReference type="Proteomes" id="UP000094849"/>
    </source>
</evidence>
<reference evidence="2 3" key="1">
    <citation type="submission" date="2016-03" db="EMBL/GenBank/DDBJ databases">
        <title>Chemosynthetic sulphur-oxidizing symbionts of marine invertebrate animals are capable of nitrogen fixation.</title>
        <authorList>
            <person name="Petersen J.M."/>
            <person name="Kemper A."/>
            <person name="Gruber-Vodicka H."/>
            <person name="Cardini U."/>
            <person name="Geest Mvander."/>
            <person name="Kleiner M."/>
            <person name="Bulgheresi S."/>
            <person name="Fussmann M."/>
            <person name="Herbold C."/>
            <person name="Seah B.K.B."/>
            <person name="Antony C.Paul."/>
            <person name="Liu D."/>
            <person name="Belitz A."/>
            <person name="Weber M."/>
        </authorList>
    </citation>
    <scope>NUCLEOTIDE SEQUENCE [LARGE SCALE GENOMIC DNA]</scope>
    <source>
        <strain evidence="2">G_D</strain>
    </source>
</reference>
<organism evidence="2 3">
    <name type="scientific">Candidatus Thiodiazotropha endoloripes</name>
    <dbReference type="NCBI Taxonomy" id="1818881"/>
    <lineage>
        <taxon>Bacteria</taxon>
        <taxon>Pseudomonadati</taxon>
        <taxon>Pseudomonadota</taxon>
        <taxon>Gammaproteobacteria</taxon>
        <taxon>Chromatiales</taxon>
        <taxon>Sedimenticolaceae</taxon>
        <taxon>Candidatus Thiodiazotropha</taxon>
    </lineage>
</organism>
<dbReference type="OrthoDB" id="6189102at2"/>
<sequence>MKGLLDNWLLPGLVSLLLLLAGCGGGGSSDTTSETSTDESGRLVIGVTDAPGDFSSYTVDVVSMTLTKQSGAIVDTLPLNTRIDFAQYTDMTEFITAATVPAGRYVKAEMVVDYSNAEIWVEDESGELLEVPAANILNEAGETLSQLELSVHIEGRQSLLIAPGIPAHLTLDFDLNTSNQVDLSGAEPLLTVQPILLADVELDRPKPHRLRGPLLDVDSENSEFEISIRPFRHRFNRQNRFGELTVQVSDETYYEIDGETYQGESGLAALDDVPTFTATLAVGELQRNNNRFTYQATEVYAGSSVPGGELDVVRGNVIARDGEQLTVRGATLMRSDGSVVFRDTIDVQLDGETVVKKQLSTEEHDSGEISVGQRVLVFGNLDGAESSLSADHLRMLVTVLSTTRANDESALVVDLQKIDGRPVSLFDFSGTGSSAATDADPQNYEVDHGALDISQIGAGVPLRVIGFVTPFATAPADFTAQSLVDLTEVAAVLTLGYGSGSANAFSAISAEGLTLDLTDAELFHHLGRAGIVIDLTELGVEPVIVPHADGEGSFWIEEGESLQLHTSFTNFAEDLQARIEAGSLVKGVLASGDYVDQSGVLTSRMVVVKLL</sequence>
<dbReference type="RefSeq" id="WP_069013809.1">
    <property type="nucleotide sequence ID" value="NZ_LVJW01000003.1"/>
</dbReference>
<dbReference type="PROSITE" id="PS51257">
    <property type="entry name" value="PROKAR_LIPOPROTEIN"/>
    <property type="match status" value="1"/>
</dbReference>
<evidence type="ECO:0000313" key="2">
    <source>
        <dbReference type="EMBL" id="ODB96599.1"/>
    </source>
</evidence>
<gene>
    <name evidence="2" type="ORF">A3196_07425</name>
</gene>
<keyword evidence="3" id="KW-1185">Reference proteome</keyword>
<comment type="caution">
    <text evidence="2">The sequence shown here is derived from an EMBL/GenBank/DDBJ whole genome shotgun (WGS) entry which is preliminary data.</text>
</comment>
<accession>A0A1E2UPF8</accession>
<evidence type="ECO:0000259" key="1">
    <source>
        <dbReference type="Pfam" id="PF14321"/>
    </source>
</evidence>
<dbReference type="Proteomes" id="UP000094849">
    <property type="component" value="Unassembled WGS sequence"/>
</dbReference>
<dbReference type="Pfam" id="PF14321">
    <property type="entry name" value="DUF4382"/>
    <property type="match status" value="1"/>
</dbReference>
<protein>
    <recommendedName>
        <fullName evidence="1">DUF4382 domain-containing protein</fullName>
    </recommendedName>
</protein>
<dbReference type="AlphaFoldDB" id="A0A1E2UPF8"/>
<dbReference type="STRING" id="1818881.A3196_07425"/>
<dbReference type="EMBL" id="LVJZ01000003">
    <property type="protein sequence ID" value="ODB96599.1"/>
    <property type="molecule type" value="Genomic_DNA"/>
</dbReference>
<dbReference type="InterPro" id="IPR025491">
    <property type="entry name" value="DUF4382"/>
</dbReference>
<feature type="domain" description="DUF4382" evidence="1">
    <location>
        <begin position="41"/>
        <end position="181"/>
    </location>
</feature>